<dbReference type="AlphaFoldDB" id="A0A0M3KD98"/>
<dbReference type="OrthoDB" id="5775142at2759"/>
<dbReference type="Pfam" id="PF23003">
    <property type="entry name" value="Fn1_2"/>
    <property type="match status" value="3"/>
</dbReference>
<dbReference type="InterPro" id="IPR055119">
    <property type="entry name" value="Mig18_Fn1"/>
</dbReference>
<dbReference type="PANTHER" id="PTHR35572">
    <property type="entry name" value="PROTEIN CBG04538-RELATED"/>
    <property type="match status" value="1"/>
</dbReference>
<evidence type="ECO:0000313" key="3">
    <source>
        <dbReference type="Proteomes" id="UP000267096"/>
    </source>
</evidence>
<accession>A0A0M3KD98</accession>
<evidence type="ECO:0000259" key="1">
    <source>
        <dbReference type="Pfam" id="PF23003"/>
    </source>
</evidence>
<dbReference type="EMBL" id="UYRR01035372">
    <property type="protein sequence ID" value="VDK64412.1"/>
    <property type="molecule type" value="Genomic_DNA"/>
</dbReference>
<feature type="domain" description="Abnormal cell migration protein 18-like fibronectin type I" evidence="1">
    <location>
        <begin position="75"/>
        <end position="129"/>
    </location>
</feature>
<reference evidence="2 3" key="2">
    <citation type="submission" date="2018-11" db="EMBL/GenBank/DDBJ databases">
        <authorList>
            <consortium name="Pathogen Informatics"/>
        </authorList>
    </citation>
    <scope>NUCLEOTIDE SEQUENCE [LARGE SCALE GENOMIC DNA]</scope>
</reference>
<dbReference type="InterPro" id="IPR040282">
    <property type="entry name" value="Mig-18-like"/>
</dbReference>
<protein>
    <submittedName>
        <fullName evidence="4">Ig-like domain-containing protein</fullName>
    </submittedName>
</protein>
<evidence type="ECO:0000313" key="2">
    <source>
        <dbReference type="EMBL" id="VDK64412.1"/>
    </source>
</evidence>
<keyword evidence="3" id="KW-1185">Reference proteome</keyword>
<dbReference type="Proteomes" id="UP000267096">
    <property type="component" value="Unassembled WGS sequence"/>
</dbReference>
<reference evidence="4" key="1">
    <citation type="submission" date="2017-02" db="UniProtKB">
        <authorList>
            <consortium name="WormBaseParasite"/>
        </authorList>
    </citation>
    <scope>IDENTIFICATION</scope>
</reference>
<sequence>MRLFQTVNNVYRMQCHVNPDGSWTTEIIGCQTPAGTFVPAGGSATEDGIVYNCVRSPTGDVRMNRREQADCGGHAVGESWIENKNFNKICDADGERVLNCVTDSGKPVAIGAELTEGSIIFKCVDQGEGMVNLLRVKSGGCDANGEQKKAGDTWVEDGFVYRCLASGGVIIEKCVFSDGSTIDVNSKSVHKGKTYNCELKPDGSVELHPE</sequence>
<feature type="domain" description="Abnormal cell migration protein 18-like fibronectin type I" evidence="1">
    <location>
        <begin position="8"/>
        <end position="59"/>
    </location>
</feature>
<proteinExistence type="predicted"/>
<organism evidence="4">
    <name type="scientific">Anisakis simplex</name>
    <name type="common">Herring worm</name>
    <dbReference type="NCBI Taxonomy" id="6269"/>
    <lineage>
        <taxon>Eukaryota</taxon>
        <taxon>Metazoa</taxon>
        <taxon>Ecdysozoa</taxon>
        <taxon>Nematoda</taxon>
        <taxon>Chromadorea</taxon>
        <taxon>Rhabditida</taxon>
        <taxon>Spirurina</taxon>
        <taxon>Ascaridomorpha</taxon>
        <taxon>Ascaridoidea</taxon>
        <taxon>Anisakidae</taxon>
        <taxon>Anisakis</taxon>
        <taxon>Anisakis simplex complex</taxon>
    </lineage>
</organism>
<dbReference type="WBParaSite" id="ASIM_0001895001-mRNA-1">
    <property type="protein sequence ID" value="ASIM_0001895001-mRNA-1"/>
    <property type="gene ID" value="ASIM_0001895001"/>
</dbReference>
<name>A0A0M3KD98_ANISI</name>
<evidence type="ECO:0000313" key="4">
    <source>
        <dbReference type="WBParaSite" id="ASIM_0001895001-mRNA-1"/>
    </source>
</evidence>
<feature type="domain" description="Abnormal cell migration protein 18-like fibronectin type I" evidence="1">
    <location>
        <begin position="140"/>
        <end position="204"/>
    </location>
</feature>
<gene>
    <name evidence="2" type="ORF">ASIM_LOCUS18346</name>
</gene>